<dbReference type="Proteomes" id="UP000262939">
    <property type="component" value="Unassembled WGS sequence"/>
</dbReference>
<dbReference type="GO" id="GO:0016787">
    <property type="term" value="F:hydrolase activity"/>
    <property type="evidence" value="ECO:0007669"/>
    <property type="project" value="InterPro"/>
</dbReference>
<comment type="caution">
    <text evidence="2">The sequence shown here is derived from an EMBL/GenBank/DDBJ whole genome shotgun (WGS) entry which is preliminary data.</text>
</comment>
<dbReference type="InterPro" id="IPR003961">
    <property type="entry name" value="FN3_dom"/>
</dbReference>
<sequence length="465" mass="52899">MKEKQAHNIEESVNMEKKGMDRRSFLQGSTKIAGLAVGLSFANPLGGLDVEAASTKLAEKFGLSNGNPDLVFPVISDVHIHKNGTNDLQKFGNALHQLNELVPKQDAFVVVGDLTENGLAEEYDRFMTLIKEKKQQKAISLFAIGNHDYWNGLSIPDAQKRFLQKTGMDSIYYHKIIKGYHFIILGTENGLTEGYYSKQQIAWLDEKLKQANDDHPKKPIFVFHHQPMKNTMYGSEWGFQENRDLLYNTFKKYPQVISFSGHTHYPLDEPRAIHQKDFTSVETASLKDMWVEAGYIQGEMPPGSETFSQGLIVEVHGEKVVIHRRDFREKNPVGQPWIIDRPSEKRTFKYTETRDQRKPQFPKGSNLMVLHSTDTEIDILVPQAENNLLVHSYKIMAKNKSGKVAKEIDAFSEFYNNPVPDQLVFSIKGLQPGTNYTIEVFAVDSFGNRSMNPLKTEGQTKMKLL</sequence>
<evidence type="ECO:0000259" key="1">
    <source>
        <dbReference type="PROSITE" id="PS50853"/>
    </source>
</evidence>
<evidence type="ECO:0000313" key="3">
    <source>
        <dbReference type="Proteomes" id="UP000262939"/>
    </source>
</evidence>
<dbReference type="SUPFAM" id="SSF56300">
    <property type="entry name" value="Metallo-dependent phosphatases"/>
    <property type="match status" value="1"/>
</dbReference>
<feature type="domain" description="Fibronectin type-III" evidence="1">
    <location>
        <begin position="358"/>
        <end position="463"/>
    </location>
</feature>
<dbReference type="OrthoDB" id="1645838at2"/>
<dbReference type="PANTHER" id="PTHR43143">
    <property type="entry name" value="METALLOPHOSPHOESTERASE, CALCINEURIN SUPERFAMILY"/>
    <property type="match status" value="1"/>
</dbReference>
<dbReference type="EMBL" id="QVTD01000026">
    <property type="protein sequence ID" value="RFU60426.1"/>
    <property type="molecule type" value="Genomic_DNA"/>
</dbReference>
<dbReference type="PANTHER" id="PTHR43143:SF1">
    <property type="entry name" value="SERINE_THREONINE-PROTEIN PHOSPHATASE CPPED1"/>
    <property type="match status" value="1"/>
</dbReference>
<dbReference type="InterPro" id="IPR004843">
    <property type="entry name" value="Calcineurin-like_PHP"/>
</dbReference>
<proteinExistence type="predicted"/>
<dbReference type="Gene3D" id="2.60.40.10">
    <property type="entry name" value="Immunoglobulins"/>
    <property type="match status" value="1"/>
</dbReference>
<dbReference type="AlphaFoldDB" id="A0A372L638"/>
<dbReference type="Gene3D" id="3.60.21.10">
    <property type="match status" value="1"/>
</dbReference>
<protein>
    <submittedName>
        <fullName evidence="2">DUF4073 domain-containing protein</fullName>
    </submittedName>
</protein>
<evidence type="ECO:0000313" key="2">
    <source>
        <dbReference type="EMBL" id="RFU60426.1"/>
    </source>
</evidence>
<dbReference type="CDD" id="cd00063">
    <property type="entry name" value="FN3"/>
    <property type="match status" value="1"/>
</dbReference>
<dbReference type="SUPFAM" id="SSF49265">
    <property type="entry name" value="Fibronectin type III"/>
    <property type="match status" value="1"/>
</dbReference>
<organism evidence="2 3">
    <name type="scientific">Peribacillus glennii</name>
    <dbReference type="NCBI Taxonomy" id="2303991"/>
    <lineage>
        <taxon>Bacteria</taxon>
        <taxon>Bacillati</taxon>
        <taxon>Bacillota</taxon>
        <taxon>Bacilli</taxon>
        <taxon>Bacillales</taxon>
        <taxon>Bacillaceae</taxon>
        <taxon>Peribacillus</taxon>
    </lineage>
</organism>
<keyword evidence="3" id="KW-1185">Reference proteome</keyword>
<dbReference type="InterPro" id="IPR051918">
    <property type="entry name" value="STPP_CPPED1"/>
</dbReference>
<name>A0A372L638_9BACI</name>
<gene>
    <name evidence="2" type="ORF">D0466_21495</name>
</gene>
<dbReference type="RefSeq" id="WP_117324546.1">
    <property type="nucleotide sequence ID" value="NZ_QVTD01000026.1"/>
</dbReference>
<dbReference type="PROSITE" id="PS50853">
    <property type="entry name" value="FN3"/>
    <property type="match status" value="1"/>
</dbReference>
<reference evidence="2 3" key="1">
    <citation type="submission" date="2018-08" db="EMBL/GenBank/DDBJ databases">
        <title>Bacillus chawlae sp. nov., Bacillus glennii sp. nov., and Bacillus saganii sp. nov. Isolated from the Vehicle Assembly Building at Kennedy Space Center where the Viking Spacecraft were Assembled.</title>
        <authorList>
            <person name="Seuylemezian A."/>
            <person name="Vaishampayan P."/>
        </authorList>
    </citation>
    <scope>NUCLEOTIDE SEQUENCE [LARGE SCALE GENOMIC DNA]</scope>
    <source>
        <strain evidence="2 3">V44-8</strain>
    </source>
</reference>
<dbReference type="InterPro" id="IPR029052">
    <property type="entry name" value="Metallo-depent_PP-like"/>
</dbReference>
<dbReference type="Pfam" id="PF00149">
    <property type="entry name" value="Metallophos"/>
    <property type="match status" value="1"/>
</dbReference>
<accession>A0A372L638</accession>
<dbReference type="PROSITE" id="PS51318">
    <property type="entry name" value="TAT"/>
    <property type="match status" value="1"/>
</dbReference>
<dbReference type="InterPro" id="IPR013783">
    <property type="entry name" value="Ig-like_fold"/>
</dbReference>
<dbReference type="InterPro" id="IPR006311">
    <property type="entry name" value="TAT_signal"/>
</dbReference>
<dbReference type="InterPro" id="IPR036116">
    <property type="entry name" value="FN3_sf"/>
</dbReference>